<accession>A0ACB9IUA1</accession>
<evidence type="ECO:0000313" key="1">
    <source>
        <dbReference type="EMBL" id="KAI3811808.1"/>
    </source>
</evidence>
<keyword evidence="2" id="KW-1185">Reference proteome</keyword>
<evidence type="ECO:0000313" key="2">
    <source>
        <dbReference type="Proteomes" id="UP001056120"/>
    </source>
</evidence>
<comment type="caution">
    <text evidence="1">The sequence shown here is derived from an EMBL/GenBank/DDBJ whole genome shotgun (WGS) entry which is preliminary data.</text>
</comment>
<name>A0ACB9IUA1_9ASTR</name>
<reference evidence="1 2" key="2">
    <citation type="journal article" date="2022" name="Mol. Ecol. Resour.">
        <title>The genomes of chicory, endive, great burdock and yacon provide insights into Asteraceae paleo-polyploidization history and plant inulin production.</title>
        <authorList>
            <person name="Fan W."/>
            <person name="Wang S."/>
            <person name="Wang H."/>
            <person name="Wang A."/>
            <person name="Jiang F."/>
            <person name="Liu H."/>
            <person name="Zhao H."/>
            <person name="Xu D."/>
            <person name="Zhang Y."/>
        </authorList>
    </citation>
    <scope>NUCLEOTIDE SEQUENCE [LARGE SCALE GENOMIC DNA]</scope>
    <source>
        <strain evidence="2">cv. Yunnan</strain>
        <tissue evidence="1">Leaves</tissue>
    </source>
</reference>
<sequence>MDQSRYWIQKEQTCFNSNVLSSFGDSWEEQAFAEDATGPLGGCIWPPRSYTCSFCRREFRSAQALGGHMNVHRRDRARLKKISTSNNNNKQVVEPHTSFDICVLQNPNKVSNPNFHLDHPLYSSSSPKPSTVSILRPFTCPFGQEHQKGTPILTCSKFEPQKRFHIADLGNQEKDSTKVLESNFATSKTNNQQIELHLASDLNSLFRKRCDSETPFFSKKDDGHDGMIFKKRRIEGGVGVRSFLPRNSKLLDDDEVEPVLPACEHSTSSTLENLDLELRLGDRP</sequence>
<dbReference type="EMBL" id="CM042024">
    <property type="protein sequence ID" value="KAI3811808.1"/>
    <property type="molecule type" value="Genomic_DNA"/>
</dbReference>
<protein>
    <submittedName>
        <fullName evidence="1">Uncharacterized protein</fullName>
    </submittedName>
</protein>
<dbReference type="Proteomes" id="UP001056120">
    <property type="component" value="Linkage Group LG07"/>
</dbReference>
<organism evidence="1 2">
    <name type="scientific">Smallanthus sonchifolius</name>
    <dbReference type="NCBI Taxonomy" id="185202"/>
    <lineage>
        <taxon>Eukaryota</taxon>
        <taxon>Viridiplantae</taxon>
        <taxon>Streptophyta</taxon>
        <taxon>Embryophyta</taxon>
        <taxon>Tracheophyta</taxon>
        <taxon>Spermatophyta</taxon>
        <taxon>Magnoliopsida</taxon>
        <taxon>eudicotyledons</taxon>
        <taxon>Gunneridae</taxon>
        <taxon>Pentapetalae</taxon>
        <taxon>asterids</taxon>
        <taxon>campanulids</taxon>
        <taxon>Asterales</taxon>
        <taxon>Asteraceae</taxon>
        <taxon>Asteroideae</taxon>
        <taxon>Heliantheae alliance</taxon>
        <taxon>Millerieae</taxon>
        <taxon>Smallanthus</taxon>
    </lineage>
</organism>
<reference evidence="2" key="1">
    <citation type="journal article" date="2022" name="Mol. Ecol. Resour.">
        <title>The genomes of chicory, endive, great burdock and yacon provide insights into Asteraceae palaeo-polyploidization history and plant inulin production.</title>
        <authorList>
            <person name="Fan W."/>
            <person name="Wang S."/>
            <person name="Wang H."/>
            <person name="Wang A."/>
            <person name="Jiang F."/>
            <person name="Liu H."/>
            <person name="Zhao H."/>
            <person name="Xu D."/>
            <person name="Zhang Y."/>
        </authorList>
    </citation>
    <scope>NUCLEOTIDE SEQUENCE [LARGE SCALE GENOMIC DNA]</scope>
    <source>
        <strain evidence="2">cv. Yunnan</strain>
    </source>
</reference>
<gene>
    <name evidence="1" type="ORF">L1987_21540</name>
</gene>
<proteinExistence type="predicted"/>